<sequence>LQQRVQITSDLDEGISVSCEEVLKRGNYTRKGDPNFSIAHLRVVYKVRKLNTSIYFKYRGCFQDYNFQELVLNLLYSTTNVFCYAIDEKATYIFKQQMQNLSDCFPNVYITNASYSIDSAGHNMDRAFLSCMYLLRNVSVWRYAITMQNYDIPIKTDAEMQLIVNMLNGSNSVGIYNPMPDRVPRFKNWTVAALKLFKNDSQNDQRKIKICKGNIGSVYSREFIEFLVDKMNPTIFLNRLDTVSYGNDEMFFPTLNANHILGMPGGFTTRCIASDANDGFRLISWEMRKHQCESGIYRHRICIYGMLDLATLRRQKQLFANKMMPEHDYTAIACWAKYLAQKASVSGHQHSLNLDKYSNAPNVIFNQDRDYWLKNIKKSKCLGIN</sequence>
<dbReference type="InterPro" id="IPR003406">
    <property type="entry name" value="Glyco_trans_14"/>
</dbReference>
<dbReference type="Pfam" id="PF02485">
    <property type="entry name" value="Branch"/>
    <property type="match status" value="1"/>
</dbReference>
<evidence type="ECO:0000256" key="3">
    <source>
        <dbReference type="ARBA" id="ARBA00022679"/>
    </source>
</evidence>
<keyword evidence="5" id="KW-0325">Glycoprotein</keyword>
<evidence type="ECO:0000256" key="4">
    <source>
        <dbReference type="ARBA" id="ARBA00023136"/>
    </source>
</evidence>
<dbReference type="PANTHER" id="PTHR46671:SF7">
    <property type="entry name" value="CORE-2_I-BRANCHING ENZYME"/>
    <property type="match status" value="1"/>
</dbReference>
<keyword evidence="6" id="KW-1185">Reference proteome</keyword>
<accession>A0A0N5AWM9</accession>
<dbReference type="GO" id="GO:0016020">
    <property type="term" value="C:membrane"/>
    <property type="evidence" value="ECO:0007669"/>
    <property type="project" value="UniProtKB-SubCell"/>
</dbReference>
<comment type="subcellular location">
    <subcellularLocation>
        <location evidence="1">Membrane</location>
        <topology evidence="1">Single-pass type II membrane protein</topology>
    </subcellularLocation>
</comment>
<evidence type="ECO:0000256" key="5">
    <source>
        <dbReference type="ARBA" id="ARBA00023180"/>
    </source>
</evidence>
<protein>
    <submittedName>
        <fullName evidence="7">Core-2/I-Branching enzyme</fullName>
    </submittedName>
</protein>
<reference evidence="7" key="1">
    <citation type="submission" date="2016-04" db="UniProtKB">
        <authorList>
            <consortium name="WormBaseParasite"/>
        </authorList>
    </citation>
    <scope>IDENTIFICATION</scope>
</reference>
<evidence type="ECO:0000256" key="1">
    <source>
        <dbReference type="ARBA" id="ARBA00004606"/>
    </source>
</evidence>
<dbReference type="Proteomes" id="UP000046393">
    <property type="component" value="Unplaced"/>
</dbReference>
<dbReference type="GO" id="GO:0016757">
    <property type="term" value="F:glycosyltransferase activity"/>
    <property type="evidence" value="ECO:0007669"/>
    <property type="project" value="UniProtKB-KW"/>
</dbReference>
<dbReference type="AlphaFoldDB" id="A0A0N5AWM9"/>
<name>A0A0N5AWM9_9BILA</name>
<evidence type="ECO:0000313" key="6">
    <source>
        <dbReference type="Proteomes" id="UP000046393"/>
    </source>
</evidence>
<organism evidence="6 7">
    <name type="scientific">Syphacia muris</name>
    <dbReference type="NCBI Taxonomy" id="451379"/>
    <lineage>
        <taxon>Eukaryota</taxon>
        <taxon>Metazoa</taxon>
        <taxon>Ecdysozoa</taxon>
        <taxon>Nematoda</taxon>
        <taxon>Chromadorea</taxon>
        <taxon>Rhabditida</taxon>
        <taxon>Spirurina</taxon>
        <taxon>Oxyuridomorpha</taxon>
        <taxon>Oxyuroidea</taxon>
        <taxon>Oxyuridae</taxon>
        <taxon>Syphacia</taxon>
    </lineage>
</organism>
<dbReference type="PANTHER" id="PTHR46671">
    <property type="entry name" value="PROTEIN CBG11221"/>
    <property type="match status" value="1"/>
</dbReference>
<keyword evidence="4" id="KW-0472">Membrane</keyword>
<keyword evidence="3" id="KW-0808">Transferase</keyword>
<proteinExistence type="predicted"/>
<evidence type="ECO:0000313" key="7">
    <source>
        <dbReference type="WBParaSite" id="SMUV_0000933401-mRNA-1"/>
    </source>
</evidence>
<evidence type="ECO:0000256" key="2">
    <source>
        <dbReference type="ARBA" id="ARBA00022676"/>
    </source>
</evidence>
<dbReference type="STRING" id="451379.A0A0N5AWM9"/>
<keyword evidence="2" id="KW-0328">Glycosyltransferase</keyword>
<dbReference type="WBParaSite" id="SMUV_0000933401-mRNA-1">
    <property type="protein sequence ID" value="SMUV_0000933401-mRNA-1"/>
    <property type="gene ID" value="SMUV_0000933401"/>
</dbReference>